<comment type="subcellular location">
    <subcellularLocation>
        <location evidence="1 8">Membrane</location>
        <topology evidence="1 8">Multi-pass membrane protein</topology>
    </subcellularLocation>
</comment>
<dbReference type="OrthoDB" id="448280at2759"/>
<feature type="transmembrane region" description="Helical" evidence="8">
    <location>
        <begin position="223"/>
        <end position="246"/>
    </location>
</feature>
<evidence type="ECO:0000256" key="5">
    <source>
        <dbReference type="ARBA" id="ARBA00022989"/>
    </source>
</evidence>
<evidence type="ECO:0000256" key="8">
    <source>
        <dbReference type="RuleBase" id="RU362088"/>
    </source>
</evidence>
<dbReference type="EMBL" id="JABELV010000107">
    <property type="protein sequence ID" value="KAG7530859.1"/>
    <property type="molecule type" value="Genomic_DNA"/>
</dbReference>
<dbReference type="NCBIfam" id="TIGR00820">
    <property type="entry name" value="zip"/>
    <property type="match status" value="1"/>
</dbReference>
<dbReference type="InterPro" id="IPR003689">
    <property type="entry name" value="ZIP"/>
</dbReference>
<dbReference type="Pfam" id="PF02535">
    <property type="entry name" value="Zip"/>
    <property type="match status" value="1"/>
</dbReference>
<keyword evidence="5 8" id="KW-1133">Transmembrane helix</keyword>
<comment type="caution">
    <text evidence="9">The sequence shown here is derived from an EMBL/GenBank/DDBJ whole genome shotgun (WGS) entry which is preliminary data.</text>
</comment>
<dbReference type="InterPro" id="IPR004698">
    <property type="entry name" value="Zn/Fe_permease_fun/pln"/>
</dbReference>
<dbReference type="PANTHER" id="PTHR11040:SF32">
    <property type="entry name" value="ZINC-REGULATED TRANSPORTER 1"/>
    <property type="match status" value="1"/>
</dbReference>
<evidence type="ECO:0008006" key="11">
    <source>
        <dbReference type="Google" id="ProtNLM"/>
    </source>
</evidence>
<keyword evidence="6 8" id="KW-0406">Ion transport</keyword>
<dbReference type="GO" id="GO:0005886">
    <property type="term" value="C:plasma membrane"/>
    <property type="evidence" value="ECO:0007669"/>
    <property type="project" value="TreeGrafter"/>
</dbReference>
<organism evidence="9 10">
    <name type="scientific">Filobasidium floriforme</name>
    <dbReference type="NCBI Taxonomy" id="5210"/>
    <lineage>
        <taxon>Eukaryota</taxon>
        <taxon>Fungi</taxon>
        <taxon>Dikarya</taxon>
        <taxon>Basidiomycota</taxon>
        <taxon>Agaricomycotina</taxon>
        <taxon>Tremellomycetes</taxon>
        <taxon>Filobasidiales</taxon>
        <taxon>Filobasidiaceae</taxon>
        <taxon>Filobasidium</taxon>
    </lineage>
</organism>
<accession>A0A8K0JKC6</accession>
<evidence type="ECO:0000256" key="4">
    <source>
        <dbReference type="ARBA" id="ARBA00022692"/>
    </source>
</evidence>
<dbReference type="PANTHER" id="PTHR11040">
    <property type="entry name" value="ZINC/IRON TRANSPORTER"/>
    <property type="match status" value="1"/>
</dbReference>
<feature type="transmembrane region" description="Helical" evidence="8">
    <location>
        <begin position="359"/>
        <end position="379"/>
    </location>
</feature>
<feature type="transmembrane region" description="Helical" evidence="8">
    <location>
        <begin position="286"/>
        <end position="306"/>
    </location>
</feature>
<gene>
    <name evidence="9" type="ORF">FFLO_04766</name>
</gene>
<dbReference type="Proteomes" id="UP000812966">
    <property type="component" value="Unassembled WGS sequence"/>
</dbReference>
<comment type="caution">
    <text evidence="8">Lacks conserved residue(s) required for the propagation of feature annotation.</text>
</comment>
<keyword evidence="10" id="KW-1185">Reference proteome</keyword>
<dbReference type="GO" id="GO:0005385">
    <property type="term" value="F:zinc ion transmembrane transporter activity"/>
    <property type="evidence" value="ECO:0007669"/>
    <property type="project" value="InterPro"/>
</dbReference>
<evidence type="ECO:0000313" key="10">
    <source>
        <dbReference type="Proteomes" id="UP000812966"/>
    </source>
</evidence>
<protein>
    <recommendedName>
        <fullName evidence="11">ZIP zinc/iron transport family</fullName>
    </recommendedName>
</protein>
<evidence type="ECO:0000256" key="6">
    <source>
        <dbReference type="ARBA" id="ARBA00023065"/>
    </source>
</evidence>
<evidence type="ECO:0000256" key="1">
    <source>
        <dbReference type="ARBA" id="ARBA00004141"/>
    </source>
</evidence>
<keyword evidence="7 8" id="KW-0472">Membrane</keyword>
<evidence type="ECO:0000313" key="9">
    <source>
        <dbReference type="EMBL" id="KAG7530859.1"/>
    </source>
</evidence>
<name>A0A8K0JKC6_9TREE</name>
<feature type="transmembrane region" description="Helical" evidence="8">
    <location>
        <begin position="326"/>
        <end position="347"/>
    </location>
</feature>
<proteinExistence type="inferred from homology"/>
<keyword evidence="4 8" id="KW-0812">Transmembrane</keyword>
<reference evidence="9" key="1">
    <citation type="submission" date="2020-04" db="EMBL/GenBank/DDBJ databases">
        <title>Analysis of mating type loci in Filobasidium floriforme.</title>
        <authorList>
            <person name="Nowrousian M."/>
        </authorList>
    </citation>
    <scope>NUCLEOTIDE SEQUENCE</scope>
    <source>
        <strain evidence="9">CBS 6242</strain>
    </source>
</reference>
<feature type="transmembrane region" description="Helical" evidence="8">
    <location>
        <begin position="91"/>
        <end position="114"/>
    </location>
</feature>
<sequence>MDQDECFEANTQTKFGLRLGGLFVVLVTSFVGTLAPIVLKKRKWCPLAFFEFAKYFGSGVIISTAFVHLLAPAFDLLSSPCLGGAWANYNWASAIAMLAVYFIFFVEFAAYRVGTSRMRRLKMRRVVEVDGRAGVGGEGGGESGELEVDALGHRLSRRTSNLPVRLDEEAHTHSTATALPLTLSLGLGNLEAAKSTETLETADFTADVTPEYDTTTTDGVAQLIAVGILEFGVIMHSVFIGLTLVVNEEFTTLFVVIVFHQMFEGLGVGSRLSALRLPPNLRWTPYFASFLYSITTPIGMAIGLGLSSSYNRRSQTTMAVEGVLHALSAGILLYTGLVELLAHEILFNPKMTSASVGKVTYIFTCILVGSGIMALIGYWA</sequence>
<comment type="similarity">
    <text evidence="2 8">Belongs to the ZIP transporter (TC 2.A.5) family.</text>
</comment>
<dbReference type="AlphaFoldDB" id="A0A8K0JKC6"/>
<evidence type="ECO:0000256" key="7">
    <source>
        <dbReference type="ARBA" id="ARBA00023136"/>
    </source>
</evidence>
<keyword evidence="3 8" id="KW-0813">Transport</keyword>
<feature type="transmembrane region" description="Helical" evidence="8">
    <location>
        <begin position="20"/>
        <end position="40"/>
    </location>
</feature>
<evidence type="ECO:0000256" key="2">
    <source>
        <dbReference type="ARBA" id="ARBA00006939"/>
    </source>
</evidence>
<evidence type="ECO:0000256" key="3">
    <source>
        <dbReference type="ARBA" id="ARBA00022448"/>
    </source>
</evidence>
<feature type="transmembrane region" description="Helical" evidence="8">
    <location>
        <begin position="52"/>
        <end position="71"/>
    </location>
</feature>